<proteinExistence type="inferred from homology"/>
<dbReference type="SUPFAM" id="SSF47874">
    <property type="entry name" value="Annexin"/>
    <property type="match status" value="1"/>
</dbReference>
<dbReference type="SMART" id="SM00335">
    <property type="entry name" value="ANX"/>
    <property type="match status" value="1"/>
</dbReference>
<dbReference type="GO" id="GO:0005509">
    <property type="term" value="F:calcium ion binding"/>
    <property type="evidence" value="ECO:0007669"/>
    <property type="project" value="InterPro"/>
</dbReference>
<evidence type="ECO:0000313" key="7">
    <source>
        <dbReference type="WBParaSite" id="BPAG_0001455201-mRNA-1"/>
    </source>
</evidence>
<dbReference type="GO" id="GO:0012506">
    <property type="term" value="C:vesicle membrane"/>
    <property type="evidence" value="ECO:0007669"/>
    <property type="project" value="TreeGrafter"/>
</dbReference>
<dbReference type="FunFam" id="1.10.220.10:FF:000001">
    <property type="entry name" value="Annexin"/>
    <property type="match status" value="1"/>
</dbReference>
<dbReference type="Pfam" id="PF00191">
    <property type="entry name" value="Annexin"/>
    <property type="match status" value="1"/>
</dbReference>
<dbReference type="STRING" id="6280.A0A0N4TZT2"/>
<comment type="similarity">
    <text evidence="1">Belongs to the annexin family.</text>
</comment>
<dbReference type="InterPro" id="IPR018502">
    <property type="entry name" value="Annexin_repeat"/>
</dbReference>
<feature type="transmembrane region" description="Helical" evidence="4">
    <location>
        <begin position="12"/>
        <end position="31"/>
    </location>
</feature>
<evidence type="ECO:0000256" key="3">
    <source>
        <dbReference type="ARBA" id="ARBA00023216"/>
    </source>
</evidence>
<keyword evidence="6" id="KW-1185">Reference proteome</keyword>
<sequence length="130" mass="14871">MHKYLYSLEFGIKYLFIHSIFILPIAIRVKYFNGPAKKALLALIQYARNSNSYFADLLNSSLKNPSETRDGDLIRLIISRSEIDLATISEAYMKSYKKKLIEDINKECNGSCRDCLITIIKGNTQNSILN</sequence>
<evidence type="ECO:0000256" key="2">
    <source>
        <dbReference type="ARBA" id="ARBA00022737"/>
    </source>
</evidence>
<dbReference type="GO" id="GO:0005544">
    <property type="term" value="F:calcium-dependent phospholipid binding"/>
    <property type="evidence" value="ECO:0007669"/>
    <property type="project" value="InterPro"/>
</dbReference>
<name>A0A0N4TZT2_BRUPA</name>
<dbReference type="Proteomes" id="UP000278627">
    <property type="component" value="Unassembled WGS sequence"/>
</dbReference>
<dbReference type="InterPro" id="IPR037104">
    <property type="entry name" value="Annexin_sf"/>
</dbReference>
<dbReference type="EMBL" id="UZAD01013695">
    <property type="protein sequence ID" value="VDN95665.1"/>
    <property type="molecule type" value="Genomic_DNA"/>
</dbReference>
<dbReference type="GO" id="GO:0005737">
    <property type="term" value="C:cytoplasm"/>
    <property type="evidence" value="ECO:0007669"/>
    <property type="project" value="TreeGrafter"/>
</dbReference>
<evidence type="ECO:0000256" key="4">
    <source>
        <dbReference type="SAM" id="Phobius"/>
    </source>
</evidence>
<organism evidence="7">
    <name type="scientific">Brugia pahangi</name>
    <name type="common">Filarial nematode worm</name>
    <dbReference type="NCBI Taxonomy" id="6280"/>
    <lineage>
        <taxon>Eukaryota</taxon>
        <taxon>Metazoa</taxon>
        <taxon>Ecdysozoa</taxon>
        <taxon>Nematoda</taxon>
        <taxon>Chromadorea</taxon>
        <taxon>Rhabditida</taxon>
        <taxon>Spirurina</taxon>
        <taxon>Spiruromorpha</taxon>
        <taxon>Filarioidea</taxon>
        <taxon>Onchocercidae</taxon>
        <taxon>Brugia</taxon>
    </lineage>
</organism>
<dbReference type="Gene3D" id="1.10.220.10">
    <property type="entry name" value="Annexin"/>
    <property type="match status" value="1"/>
</dbReference>
<protein>
    <submittedName>
        <fullName evidence="7">Annexin</fullName>
    </submittedName>
</protein>
<dbReference type="PANTHER" id="PTHR10502">
    <property type="entry name" value="ANNEXIN"/>
    <property type="match status" value="1"/>
</dbReference>
<keyword evidence="4" id="KW-0812">Transmembrane</keyword>
<accession>A0A0N4TZT2</accession>
<evidence type="ECO:0000313" key="5">
    <source>
        <dbReference type="EMBL" id="VDN95665.1"/>
    </source>
</evidence>
<dbReference type="PROSITE" id="PS51897">
    <property type="entry name" value="ANNEXIN_2"/>
    <property type="match status" value="1"/>
</dbReference>
<keyword evidence="4" id="KW-1133">Transmembrane helix</keyword>
<dbReference type="PANTHER" id="PTHR10502:SF102">
    <property type="entry name" value="ANNEXIN B11"/>
    <property type="match status" value="1"/>
</dbReference>
<dbReference type="GO" id="GO:0005886">
    <property type="term" value="C:plasma membrane"/>
    <property type="evidence" value="ECO:0007669"/>
    <property type="project" value="TreeGrafter"/>
</dbReference>
<dbReference type="GO" id="GO:0005634">
    <property type="term" value="C:nucleus"/>
    <property type="evidence" value="ECO:0007669"/>
    <property type="project" value="TreeGrafter"/>
</dbReference>
<reference evidence="5 6" key="2">
    <citation type="submission" date="2018-11" db="EMBL/GenBank/DDBJ databases">
        <authorList>
            <consortium name="Pathogen Informatics"/>
        </authorList>
    </citation>
    <scope>NUCLEOTIDE SEQUENCE [LARGE SCALE GENOMIC DNA]</scope>
</reference>
<reference evidence="7" key="1">
    <citation type="submission" date="2017-02" db="UniProtKB">
        <authorList>
            <consortium name="WormBaseParasite"/>
        </authorList>
    </citation>
    <scope>IDENTIFICATION</scope>
</reference>
<dbReference type="WBParaSite" id="BPAG_0001455201-mRNA-1">
    <property type="protein sequence ID" value="BPAG_0001455201-mRNA-1"/>
    <property type="gene ID" value="BPAG_0001455201"/>
</dbReference>
<keyword evidence="4" id="KW-0472">Membrane</keyword>
<dbReference type="AlphaFoldDB" id="A0A0N4TZT2"/>
<dbReference type="GO" id="GO:0001786">
    <property type="term" value="F:phosphatidylserine binding"/>
    <property type="evidence" value="ECO:0007669"/>
    <property type="project" value="TreeGrafter"/>
</dbReference>
<evidence type="ECO:0000313" key="6">
    <source>
        <dbReference type="Proteomes" id="UP000278627"/>
    </source>
</evidence>
<keyword evidence="3" id="KW-0041">Annexin</keyword>
<evidence type="ECO:0000256" key="1">
    <source>
        <dbReference type="ARBA" id="ARBA00007831"/>
    </source>
</evidence>
<keyword evidence="2" id="KW-0677">Repeat</keyword>
<gene>
    <name evidence="5" type="ORF">BPAG_LOCUS14480</name>
</gene>